<dbReference type="RefSeq" id="WP_038184075.1">
    <property type="nucleotide sequence ID" value="NZ_CAWLWA010000103.1"/>
</dbReference>
<dbReference type="PANTHER" id="PTHR33594">
    <property type="entry name" value="SUPERFAMILY HYDROLASE, PUTATIVE (AFU_ORTHOLOGUE AFUA_1G03035)-RELATED"/>
    <property type="match status" value="1"/>
</dbReference>
<dbReference type="SMART" id="SM00471">
    <property type="entry name" value="HDc"/>
    <property type="match status" value="1"/>
</dbReference>
<dbReference type="HOGENOM" id="CLU_036524_3_0_6"/>
<dbReference type="GO" id="GO:0016787">
    <property type="term" value="F:hydrolase activity"/>
    <property type="evidence" value="ECO:0007669"/>
    <property type="project" value="UniProtKB-KW"/>
</dbReference>
<dbReference type="Proteomes" id="UP000028480">
    <property type="component" value="Unassembled WGS sequence"/>
</dbReference>
<evidence type="ECO:0000313" key="2">
    <source>
        <dbReference type="EMBL" id="CDH31350.1"/>
    </source>
</evidence>
<protein>
    <submittedName>
        <fullName evidence="2">Putative metal-dependent phosphohydrolase</fullName>
    </submittedName>
</protein>
<dbReference type="SUPFAM" id="SSF109604">
    <property type="entry name" value="HD-domain/PDEase-like"/>
    <property type="match status" value="1"/>
</dbReference>
<dbReference type="InterPro" id="IPR003607">
    <property type="entry name" value="HD/PDEase_dom"/>
</dbReference>
<dbReference type="Gene3D" id="1.10.3210.50">
    <property type="match status" value="1"/>
</dbReference>
<organism evidence="2">
    <name type="scientific">Xenorhabdus bovienii str. Intermedium</name>
    <dbReference type="NCBI Taxonomy" id="1379677"/>
    <lineage>
        <taxon>Bacteria</taxon>
        <taxon>Pseudomonadati</taxon>
        <taxon>Pseudomonadota</taxon>
        <taxon>Gammaproteobacteria</taxon>
        <taxon>Enterobacterales</taxon>
        <taxon>Morganellaceae</taxon>
        <taxon>Xenorhabdus</taxon>
    </lineage>
</organism>
<dbReference type="InterPro" id="IPR006674">
    <property type="entry name" value="HD_domain"/>
</dbReference>
<dbReference type="EMBL" id="CBTB010000049">
    <property type="protein sequence ID" value="CDH31350.1"/>
    <property type="molecule type" value="Genomic_DNA"/>
</dbReference>
<sequence>MNLEKKITHYLKEKMSLDMDSAHDLGHLKRVASNCKNIHSKEGGNLDVLIVSSYFHDIVSLPKNDPNRKRSSKLAASKTLDILQQYFPEFPARLYPNVEEAIICHSYSANHTPHSIEAKILQDADRLDALGAIGLARVFYIAGKLNQSLFDISDPFSKHRELDDKTFALDHFKTKLLKLKSTMNTNEGRRLAEINSIFLINYMSKLASELNGDFECYDIKIKDELHDY</sequence>
<accession>A0A077QE43</accession>
<gene>
    <name evidence="2" type="primary">yedJ</name>
    <name evidence="2" type="ORF">XBI1_1420098</name>
</gene>
<reference evidence="2" key="1">
    <citation type="submission" date="2013-07" db="EMBL/GenBank/DDBJ databases">
        <title>Sub-species coevolution in mutualistic symbiosis.</title>
        <authorList>
            <person name="Murfin K."/>
            <person name="Klassen J."/>
            <person name="Lee M."/>
            <person name="Forst S."/>
            <person name="Stock P."/>
            <person name="Goodrich-Blair H."/>
        </authorList>
    </citation>
    <scope>NUCLEOTIDE SEQUENCE [LARGE SCALE GENOMIC DNA]</scope>
    <source>
        <strain evidence="2">Intermedium</strain>
    </source>
</reference>
<evidence type="ECO:0000259" key="1">
    <source>
        <dbReference type="SMART" id="SM00471"/>
    </source>
</evidence>
<dbReference type="CDD" id="cd00077">
    <property type="entry name" value="HDc"/>
    <property type="match status" value="1"/>
</dbReference>
<feature type="domain" description="HD/PDEase" evidence="1">
    <location>
        <begin position="20"/>
        <end position="139"/>
    </location>
</feature>
<comment type="caution">
    <text evidence="2">The sequence shown here is derived from an EMBL/GenBank/DDBJ whole genome shotgun (WGS) entry which is preliminary data.</text>
</comment>
<keyword evidence="2" id="KW-0378">Hydrolase</keyword>
<dbReference type="PANTHER" id="PTHR33594:SF1">
    <property type="entry name" value="HD_PDEASE DOMAIN-CONTAINING PROTEIN"/>
    <property type="match status" value="1"/>
</dbReference>
<dbReference type="Pfam" id="PF01966">
    <property type="entry name" value="HD"/>
    <property type="match status" value="1"/>
</dbReference>
<name>A0A077QE43_XENBV</name>
<dbReference type="AlphaFoldDB" id="A0A077QE43"/>
<proteinExistence type="predicted"/>